<dbReference type="KEGG" id="vg:16574789"/>
<sequence length="112" mass="13067">MTSTVTQWHEYSTEEKVAWLLANVLHDLSPTESPTPYDLNLIARCEAKLTEEQRRLYVKYMNSDIAIITYKGLSDEECRSDETSDRFYWNYATAPLDLRGRIIWNVIADFAP</sequence>
<protein>
    <submittedName>
        <fullName evidence="1">Uncharacterized protein</fullName>
    </submittedName>
</protein>
<evidence type="ECO:0000313" key="1">
    <source>
        <dbReference type="EMBL" id="AGS81987.1"/>
    </source>
</evidence>
<proteinExistence type="predicted"/>
<keyword evidence="2" id="KW-1185">Reference proteome</keyword>
<dbReference type="EMBL" id="KF147891">
    <property type="protein sequence ID" value="AGS81987.1"/>
    <property type="molecule type" value="Genomic_DNA"/>
</dbReference>
<evidence type="ECO:0000313" key="2">
    <source>
        <dbReference type="Proteomes" id="UP000015545"/>
    </source>
</evidence>
<gene>
    <name evidence="1" type="ORF">PaBG_00103</name>
</gene>
<name>S5VV56_9CAUD</name>
<dbReference type="Proteomes" id="UP000015545">
    <property type="component" value="Segment"/>
</dbReference>
<dbReference type="RefSeq" id="YP_008433434.1">
    <property type="nucleotide sequence ID" value="NC_022096.1"/>
</dbReference>
<reference evidence="1 2" key="1">
    <citation type="journal article" date="2014" name="Genome Announc.">
        <title>Complete Genome Sequence of the Novel Giant Pseudomonas Phage PaBG.</title>
        <authorList>
            <person name="Sykilinda N.N."/>
            <person name="Bondar A.A."/>
            <person name="Gorshkova A.S."/>
            <person name="Kurochkina L.P."/>
            <person name="Kulikov E.E."/>
            <person name="Shneider M.M."/>
            <person name="Kadykov V.A."/>
            <person name="Solovjeva N.V."/>
            <person name="Kabilov M.R."/>
            <person name="Mesyanzhinov V.V."/>
            <person name="Vlassov V.V."/>
            <person name="Drukker V.V."/>
            <person name="Miroshnikov K.A."/>
        </authorList>
    </citation>
    <scope>NUCLEOTIDE SEQUENCE [LARGE SCALE GENOMIC DNA]</scope>
</reference>
<organism evidence="1 2">
    <name type="scientific">Pseudomonas phage PaBG</name>
    <dbReference type="NCBI Taxonomy" id="1335230"/>
    <lineage>
        <taxon>Viruses</taxon>
        <taxon>Duplodnaviria</taxon>
        <taxon>Heunggongvirae</taxon>
        <taxon>Uroviricota</taxon>
        <taxon>Caudoviricetes</taxon>
        <taxon>Baikalvirus</taxon>
        <taxon>Baikalvirus PaBG</taxon>
    </lineage>
</organism>
<accession>S5VV56</accession>